<organism evidence="1 2">
    <name type="scientific">Rotaria magnacalcarata</name>
    <dbReference type="NCBI Taxonomy" id="392030"/>
    <lineage>
        <taxon>Eukaryota</taxon>
        <taxon>Metazoa</taxon>
        <taxon>Spiralia</taxon>
        <taxon>Gnathifera</taxon>
        <taxon>Rotifera</taxon>
        <taxon>Eurotatoria</taxon>
        <taxon>Bdelloidea</taxon>
        <taxon>Philodinida</taxon>
        <taxon>Philodinidae</taxon>
        <taxon>Rotaria</taxon>
    </lineage>
</organism>
<accession>A0A8S3HTE8</accession>
<reference evidence="1" key="1">
    <citation type="submission" date="2021-02" db="EMBL/GenBank/DDBJ databases">
        <authorList>
            <person name="Nowell W R."/>
        </authorList>
    </citation>
    <scope>NUCLEOTIDE SEQUENCE</scope>
</reference>
<name>A0A8S3HTE8_9BILA</name>
<proteinExistence type="predicted"/>
<dbReference type="EMBL" id="CAJOBJ010334144">
    <property type="protein sequence ID" value="CAF5186675.1"/>
    <property type="molecule type" value="Genomic_DNA"/>
</dbReference>
<evidence type="ECO:0000313" key="1">
    <source>
        <dbReference type="EMBL" id="CAF5186675.1"/>
    </source>
</evidence>
<protein>
    <submittedName>
        <fullName evidence="1">Uncharacterized protein</fullName>
    </submittedName>
</protein>
<comment type="caution">
    <text evidence="1">The sequence shown here is derived from an EMBL/GenBank/DDBJ whole genome shotgun (WGS) entry which is preliminary data.</text>
</comment>
<dbReference type="Proteomes" id="UP000681720">
    <property type="component" value="Unassembled WGS sequence"/>
</dbReference>
<gene>
    <name evidence="1" type="ORF">GIL414_LOCUS71358</name>
</gene>
<evidence type="ECO:0000313" key="2">
    <source>
        <dbReference type="Proteomes" id="UP000681720"/>
    </source>
</evidence>
<feature type="non-terminal residue" evidence="1">
    <location>
        <position position="1"/>
    </location>
</feature>
<sequence length="109" mass="12830">QLENEIHEIKTHCSHSLAQLNFLKSKVARTLTNELNNLQLQRDSLIKQTELMKYNLIEQTQEYDNTLNNYHTSLNSFRLVLIELEQQLKKQTDTELLLLKPSNQAIHDD</sequence>
<dbReference type="AlphaFoldDB" id="A0A8S3HTE8"/>
<feature type="non-terminal residue" evidence="1">
    <location>
        <position position="109"/>
    </location>
</feature>